<name>H7ELW9_9SPIR</name>
<proteinExistence type="predicted"/>
<dbReference type="RefSeq" id="WP_002705091.1">
    <property type="nucleotide sequence ID" value="NZ_AGRW01000050.1"/>
</dbReference>
<protein>
    <submittedName>
        <fullName evidence="1">Uncharacterized protein</fullName>
    </submittedName>
</protein>
<dbReference type="STRING" id="907348.TresaDRAFT_1269"/>
<gene>
    <name evidence="1" type="ORF">TresaDRAFT_1269</name>
</gene>
<evidence type="ECO:0000313" key="2">
    <source>
        <dbReference type="Proteomes" id="UP000003571"/>
    </source>
</evidence>
<dbReference type="AlphaFoldDB" id="H7ELW9"/>
<comment type="caution">
    <text evidence="1">The sequence shown here is derived from an EMBL/GenBank/DDBJ whole genome shotgun (WGS) entry which is preliminary data.</text>
</comment>
<dbReference type="EMBL" id="AGRW01000050">
    <property type="protein sequence ID" value="EIC01377.1"/>
    <property type="molecule type" value="Genomic_DNA"/>
</dbReference>
<sequence>MMKFIDDTVKEGERYTIEGSYIKDPSQGHLISVFRKDGELIYYDGLEGAVYDEEDTIEYFDQMKKGNTENTCMNLLRVDNLHFDNSVTDYIMEEKQ</sequence>
<evidence type="ECO:0000313" key="1">
    <source>
        <dbReference type="EMBL" id="EIC01377.1"/>
    </source>
</evidence>
<organism evidence="1 2">
    <name type="scientific">Treponema saccharophilum DSM 2985</name>
    <dbReference type="NCBI Taxonomy" id="907348"/>
    <lineage>
        <taxon>Bacteria</taxon>
        <taxon>Pseudomonadati</taxon>
        <taxon>Spirochaetota</taxon>
        <taxon>Spirochaetia</taxon>
        <taxon>Spirochaetales</taxon>
        <taxon>Treponemataceae</taxon>
        <taxon>Treponema</taxon>
    </lineage>
</organism>
<keyword evidence="2" id="KW-1185">Reference proteome</keyword>
<accession>H7ELW9</accession>
<reference evidence="1 2" key="1">
    <citation type="submission" date="2011-09" db="EMBL/GenBank/DDBJ databases">
        <title>The draft genome of Treponema saccharophilum DSM 2985.</title>
        <authorList>
            <consortium name="US DOE Joint Genome Institute (JGI-PGF)"/>
            <person name="Lucas S."/>
            <person name="Copeland A."/>
            <person name="Lapidus A."/>
            <person name="Glavina del Rio T."/>
            <person name="Dalin E."/>
            <person name="Tice H."/>
            <person name="Bruce D."/>
            <person name="Goodwin L."/>
            <person name="Pitluck S."/>
            <person name="Peters L."/>
            <person name="Kyrpides N."/>
            <person name="Mavromatis K."/>
            <person name="Ivanova N."/>
            <person name="Markowitz V."/>
            <person name="Cheng J.-F."/>
            <person name="Hugenholtz P."/>
            <person name="Woyke T."/>
            <person name="Wu D."/>
            <person name="Gronow S."/>
            <person name="Wellnitz S."/>
            <person name="Brambilla E."/>
            <person name="Klenk H.-P."/>
            <person name="Eisen J.A."/>
        </authorList>
    </citation>
    <scope>NUCLEOTIDE SEQUENCE [LARGE SCALE GENOMIC DNA]</scope>
    <source>
        <strain evidence="1 2">DSM 2985</strain>
    </source>
</reference>
<dbReference type="Proteomes" id="UP000003571">
    <property type="component" value="Unassembled WGS sequence"/>
</dbReference>